<dbReference type="HOGENOM" id="CLU_951889_0_0_2"/>
<dbReference type="OrthoDB" id="10119at2157"/>
<protein>
    <submittedName>
        <fullName evidence="1">Uncharacterized protein</fullName>
    </submittedName>
</protein>
<gene>
    <name evidence="1" type="ORF">NPIRD3C_1821</name>
</gene>
<reference evidence="1 2" key="2">
    <citation type="journal article" date="2016" name="ISME J.">
        <title>Physiological and genomic characterization of two novel marine thaumarchaeal strains indicates niche differentiation.</title>
        <authorList>
            <person name="Bayer B."/>
            <person name="Vojvoda J."/>
            <person name="Offre P."/>
            <person name="Alves R.J."/>
            <person name="Elisabeth N.H."/>
            <person name="Garcia J.A."/>
            <person name="Volland J.M."/>
            <person name="Srivastava A."/>
            <person name="Schleper C."/>
            <person name="Herndl G.J."/>
        </authorList>
    </citation>
    <scope>NUCLEOTIDE SEQUENCE [LARGE SCALE GENOMIC DNA]</scope>
    <source>
        <strain evidence="1 2">D3C</strain>
    </source>
</reference>
<dbReference type="STRING" id="1582439.NPIRD3C_1821"/>
<keyword evidence="2" id="KW-1185">Reference proteome</keyword>
<dbReference type="AlphaFoldDB" id="A0A0C5BXM2"/>
<dbReference type="EMBL" id="CP010868">
    <property type="protein sequence ID" value="AJM93031.1"/>
    <property type="molecule type" value="Genomic_DNA"/>
</dbReference>
<sequence>MDLKKLAQRLELSDFPVGLGGCRISENCFDSCAYDIVVFDDKSEPDQIIQIDNETVVLYHGTFSENNSKKLLQYDNMQILQDDSWELRMFLSKIKEKRPSLFSDFAKNSLIESMFCCQKTKEAIENSDEFAPCWQKCASFYLADAISSLNNQRLGPTHLLDSLRKLKKTLINEHISVVTQTVGIERATPVLLERMTKSTIGFSDMVENSNSQVIQKKHDYFLQNSMISDCYFYLGYLNKENFIKIKDTLHRNPDLIHVLKTAFDIEADSNVLLQQADLIQNSCNRLLGAGLE</sequence>
<evidence type="ECO:0000313" key="1">
    <source>
        <dbReference type="EMBL" id="AJM93031.1"/>
    </source>
</evidence>
<dbReference type="RefSeq" id="WP_148703766.1">
    <property type="nucleotide sequence ID" value="NZ_CP010868.1"/>
</dbReference>
<accession>A0A0C5BXM2</accession>
<dbReference type="PATRIC" id="fig|1582439.9.peg.1877"/>
<organism evidence="1 2">
    <name type="scientific">Nitrosopumilus piranensis</name>
    <dbReference type="NCBI Taxonomy" id="1582439"/>
    <lineage>
        <taxon>Archaea</taxon>
        <taxon>Nitrososphaerota</taxon>
        <taxon>Nitrososphaeria</taxon>
        <taxon>Nitrosopumilales</taxon>
        <taxon>Nitrosopumilaceae</taxon>
        <taxon>Nitrosopumilus</taxon>
    </lineage>
</organism>
<reference evidence="2" key="1">
    <citation type="submission" date="2015-02" db="EMBL/GenBank/DDBJ databases">
        <title>Characterization of two novel Thaumarchaeota isolated from the Northern Adriatic Sea.</title>
        <authorList>
            <person name="Bayer B."/>
            <person name="Vojvoda J."/>
            <person name="Offre P."/>
            <person name="Srivastava A."/>
            <person name="Elisabeth N."/>
            <person name="Garcia J.A.L."/>
            <person name="Schleper C."/>
            <person name="Herndl G.J."/>
        </authorList>
    </citation>
    <scope>NUCLEOTIDE SEQUENCE [LARGE SCALE GENOMIC DNA]</scope>
    <source>
        <strain evidence="2">D3C</strain>
    </source>
</reference>
<name>A0A0C5BXM2_9ARCH</name>
<dbReference type="GeneID" id="41600916"/>
<dbReference type="Proteomes" id="UP000032027">
    <property type="component" value="Chromosome"/>
</dbReference>
<evidence type="ECO:0000313" key="2">
    <source>
        <dbReference type="Proteomes" id="UP000032027"/>
    </source>
</evidence>
<proteinExistence type="predicted"/>
<dbReference type="KEGG" id="nid:NPIRD3C_1821"/>
<reference evidence="1 2" key="3">
    <citation type="journal article" date="2019" name="Int. J. Syst. Evol. Microbiol.">
        <title>Nitrosopumilus adriaticus sp. nov. and Nitrosopumilus piranensis sp. nov., two ammonia-oxidizing archaea from the Adriatic Sea and members of the class Nitrososphaeria.</title>
        <authorList>
            <person name="Bayer B."/>
            <person name="Vojvoda J."/>
            <person name="Reinthaler T."/>
            <person name="Reyes C."/>
            <person name="Pinto M."/>
            <person name="Herndl G.J."/>
        </authorList>
    </citation>
    <scope>NUCLEOTIDE SEQUENCE [LARGE SCALE GENOMIC DNA]</scope>
    <source>
        <strain evidence="1 2">D3C</strain>
    </source>
</reference>